<protein>
    <recommendedName>
        <fullName evidence="4">Secreted protein</fullName>
    </recommendedName>
</protein>
<name>A0A6A6NV10_9PEZI</name>
<evidence type="ECO:0008006" key="4">
    <source>
        <dbReference type="Google" id="ProtNLM"/>
    </source>
</evidence>
<keyword evidence="3" id="KW-1185">Reference proteome</keyword>
<organism evidence="2 3">
    <name type="scientific">Lineolata rhizophorae</name>
    <dbReference type="NCBI Taxonomy" id="578093"/>
    <lineage>
        <taxon>Eukaryota</taxon>
        <taxon>Fungi</taxon>
        <taxon>Dikarya</taxon>
        <taxon>Ascomycota</taxon>
        <taxon>Pezizomycotina</taxon>
        <taxon>Dothideomycetes</taxon>
        <taxon>Dothideomycetes incertae sedis</taxon>
        <taxon>Lineolatales</taxon>
        <taxon>Lineolataceae</taxon>
        <taxon>Lineolata</taxon>
    </lineage>
</organism>
<dbReference type="EMBL" id="MU001686">
    <property type="protein sequence ID" value="KAF2455551.1"/>
    <property type="molecule type" value="Genomic_DNA"/>
</dbReference>
<gene>
    <name evidence="2" type="ORF">BDY21DRAFT_349651</name>
</gene>
<feature type="chain" id="PRO_5025505747" description="Secreted protein" evidence="1">
    <location>
        <begin position="19"/>
        <end position="239"/>
    </location>
</feature>
<keyword evidence="1" id="KW-0732">Signal</keyword>
<reference evidence="2" key="1">
    <citation type="journal article" date="2020" name="Stud. Mycol.">
        <title>101 Dothideomycetes genomes: a test case for predicting lifestyles and emergence of pathogens.</title>
        <authorList>
            <person name="Haridas S."/>
            <person name="Albert R."/>
            <person name="Binder M."/>
            <person name="Bloem J."/>
            <person name="Labutti K."/>
            <person name="Salamov A."/>
            <person name="Andreopoulos B."/>
            <person name="Baker S."/>
            <person name="Barry K."/>
            <person name="Bills G."/>
            <person name="Bluhm B."/>
            <person name="Cannon C."/>
            <person name="Castanera R."/>
            <person name="Culley D."/>
            <person name="Daum C."/>
            <person name="Ezra D."/>
            <person name="Gonzalez J."/>
            <person name="Henrissat B."/>
            <person name="Kuo A."/>
            <person name="Liang C."/>
            <person name="Lipzen A."/>
            <person name="Lutzoni F."/>
            <person name="Magnuson J."/>
            <person name="Mondo S."/>
            <person name="Nolan M."/>
            <person name="Ohm R."/>
            <person name="Pangilinan J."/>
            <person name="Park H.-J."/>
            <person name="Ramirez L."/>
            <person name="Alfaro M."/>
            <person name="Sun H."/>
            <person name="Tritt A."/>
            <person name="Yoshinaga Y."/>
            <person name="Zwiers L.-H."/>
            <person name="Turgeon B."/>
            <person name="Goodwin S."/>
            <person name="Spatafora J."/>
            <person name="Crous P."/>
            <person name="Grigoriev I."/>
        </authorList>
    </citation>
    <scope>NUCLEOTIDE SEQUENCE</scope>
    <source>
        <strain evidence="2">ATCC 16933</strain>
    </source>
</reference>
<sequence length="239" mass="25709">MTVAIGLVVVSAVRVVSAVSEGRGGGRGCGGHGGRRLVEREAGGRRDYLLHQISAGGRDRGSLGCVRCGARSAHLPVRRVVRWRSRGSTPPYTKPFVGAAEHASSRYVRRRCGRHWCKTSQIERMCRVLGHVPLQLKSQHCCTSSFCYECSAEHLSDLPSHSFIAARQVSAKVVFLLISAQAVVGPPGKGSIVTFLDCEAQCLACGPVEAEVTALTTVEFLSCPYLTFKEKARPSIAST</sequence>
<proteinExistence type="predicted"/>
<dbReference type="AlphaFoldDB" id="A0A6A6NV10"/>
<evidence type="ECO:0000256" key="1">
    <source>
        <dbReference type="SAM" id="SignalP"/>
    </source>
</evidence>
<dbReference type="Proteomes" id="UP000799766">
    <property type="component" value="Unassembled WGS sequence"/>
</dbReference>
<feature type="signal peptide" evidence="1">
    <location>
        <begin position="1"/>
        <end position="18"/>
    </location>
</feature>
<evidence type="ECO:0000313" key="2">
    <source>
        <dbReference type="EMBL" id="KAF2455551.1"/>
    </source>
</evidence>
<evidence type="ECO:0000313" key="3">
    <source>
        <dbReference type="Proteomes" id="UP000799766"/>
    </source>
</evidence>
<accession>A0A6A6NV10</accession>